<feature type="compositionally biased region" description="Low complexity" evidence="8">
    <location>
        <begin position="1198"/>
        <end position="1211"/>
    </location>
</feature>
<feature type="compositionally biased region" description="Low complexity" evidence="8">
    <location>
        <begin position="197"/>
        <end position="206"/>
    </location>
</feature>
<feature type="coiled-coil region" evidence="7">
    <location>
        <begin position="999"/>
        <end position="1040"/>
    </location>
</feature>
<evidence type="ECO:0000256" key="4">
    <source>
        <dbReference type="ARBA" id="ARBA00022553"/>
    </source>
</evidence>
<feature type="coiled-coil region" evidence="7">
    <location>
        <begin position="1639"/>
        <end position="1687"/>
    </location>
</feature>
<accession>A0ABQ7SLJ9</accession>
<gene>
    <name evidence="11" type="ORF">JD844_017188</name>
</gene>
<proteinExistence type="predicted"/>
<protein>
    <recommendedName>
        <fullName evidence="13">Phosphodiesterase 4D interacting protein</fullName>
    </recommendedName>
</protein>
<keyword evidence="3" id="KW-0963">Cytoplasm</keyword>
<keyword evidence="7" id="KW-0175">Coiled coil</keyword>
<dbReference type="InterPro" id="IPR012943">
    <property type="entry name" value="Cnn_1N"/>
</dbReference>
<evidence type="ECO:0000313" key="12">
    <source>
        <dbReference type="Proteomes" id="UP000826234"/>
    </source>
</evidence>
<dbReference type="InterPro" id="IPR052593">
    <property type="entry name" value="MT-associated_AKAP9-binding"/>
</dbReference>
<evidence type="ECO:0000256" key="2">
    <source>
        <dbReference type="ARBA" id="ARBA00004555"/>
    </source>
</evidence>
<feature type="coiled-coil region" evidence="7">
    <location>
        <begin position="100"/>
        <end position="131"/>
    </location>
</feature>
<comment type="subcellular location">
    <subcellularLocation>
        <location evidence="1">Cytoplasm</location>
        <location evidence="1">Cytoskeleton</location>
    </subcellularLocation>
    <subcellularLocation>
        <location evidence="2">Golgi apparatus</location>
    </subcellularLocation>
</comment>
<feature type="region of interest" description="Disordered" evidence="8">
    <location>
        <begin position="1547"/>
        <end position="1577"/>
    </location>
</feature>
<keyword evidence="12" id="KW-1185">Reference proteome</keyword>
<feature type="coiled-coil region" evidence="7">
    <location>
        <begin position="1722"/>
        <end position="1749"/>
    </location>
</feature>
<feature type="compositionally biased region" description="Low complexity" evidence="8">
    <location>
        <begin position="1561"/>
        <end position="1575"/>
    </location>
</feature>
<feature type="coiled-coil region" evidence="7">
    <location>
        <begin position="288"/>
        <end position="343"/>
    </location>
</feature>
<dbReference type="PANTHER" id="PTHR46501">
    <property type="entry name" value="MYOMEGALIN"/>
    <property type="match status" value="1"/>
</dbReference>
<dbReference type="Proteomes" id="UP000826234">
    <property type="component" value="Unassembled WGS sequence"/>
</dbReference>
<evidence type="ECO:0000256" key="3">
    <source>
        <dbReference type="ARBA" id="ARBA00022490"/>
    </source>
</evidence>
<evidence type="ECO:0000256" key="1">
    <source>
        <dbReference type="ARBA" id="ARBA00004245"/>
    </source>
</evidence>
<feature type="compositionally biased region" description="Pro residues" evidence="8">
    <location>
        <begin position="1608"/>
        <end position="1626"/>
    </location>
</feature>
<evidence type="ECO:0000313" key="11">
    <source>
        <dbReference type="EMBL" id="KAH0618189.1"/>
    </source>
</evidence>
<sequence length="1976" mass="223346">MDVASSMGQVDPEIMSSLEMTIVENHLPAGYEQSSTVQTQTLRDFEKSFKNDTVHGPEASAPLKIKPLQHLNDLKKENFSLKLRIYFLEERIQQKYEASKEDVYRRNIELKVEVESLKRELQEKQENLDKAWVAVENSHSQNEGEICQQRKNEHACEILENKIHLLQEEGAAASPGSPLEVALRLVRAFGCKPVRSPPGSRLPVPVRGGGGGGQGPLEDKEEEKKGFPPETLDLQELWEDLCGGYLPLRLKNLCDQQKLAQSDLPLGKQASELNNSEVLEISCSSAANKQLQEKLDEMTFELRSVQHASQRQDHRIQHLNETLKNKENECEELNRIIGEQSETITKLQDMLHRSQLGQLQISKGSPTFQQQQAGLLNVQNTLFLTQLEVQRLKRAQQQKDRQLTEAKKTTQLLETMLQEEQQQKEAAWKHNKELCATLQQLKTELQDKNWQYCTWKRETLLEMERQEQKIKHLNHNLAFKEQLLQESKELLLHLQKQDKNPTSADKMVQRLQQRIKDRDAALEQAVDEKFSVLEDRERELQQLRLSVKEREHDLEGLHQVLSNNQAIIQDLESLLKSKDLELEHLLATHQNLQWLKEEVEAKLCRWQTEQEGELSATLPFKLVPGQRDIVEELCLRLHKKEKIIEELLCDKSLQTVEQITELQELLQAVSIREQQSHISSKKMTQALSERRYELQPLHQQLKSQTCQPKNDASTVQRIQKDVPVEALMQGDSGTNTTISERKNGGSKMEKGVQETTAGLEEELINAKEELELLTRKERESRLELSALQSVIASQEEELQVQASDVESLTRSIKIKEELIKDLQMQLVDPEEMPAIERLTQEVLMLQEKVASVELQGQEEPGSKRLQALEGLAAERNRLNETLKAEKQLYSSLVKFRAHPASSEPEQTLQEELEEVQALRRQLEEALGRSLERLSRLESLHDIGDLTVSEDAEDAGTEFTDSIEEEAAQRIAQHQSIKGDADDNLVGYSSCPSPPSLVSEKGLQEELLSVKSEIQEVVEQKKKLEGELQDLKGQIEEAGFSSVSQLRFSKGQHESMPGAIGWKRGMVNKSEPDNGSSLDEEWAIFGRKALLSLCLENAELKEQVGEAMLSEGWENEDSKEDEENLRLEVRKLQEKLHTSEVVIGLLKEQLTLNSQGGSTSASINHQFTSSVAQDIVQLQKAKQCNCVGLLNSNAPQLHSPPSKVVDSSPSPSLKGAQVEGGRVTGSFGQQFTEPLQHHHSELPQCRQHCHKLQDKLLVSEATIQAQMAQLEEYRALLNEPVVQQDSKQVQVDLQDLGYETCGRSENEADREETTSPECEDHVEEFKTWKKLLGSPTSKLEKHDLNQCEDVAILHQHIQTLQVQLQSSQRVIRNLQSRVHSISTTSDYASGGEHPLKMKQGYTLGSSSSHSITDEDEGWQSDSFGSFCPPGLQVNKDLARLIQRVSHLEALLGDTKPKLQLPEELKPSTSLGKYDSLVQAQARELSHLRQVMREGQGLCSMLNQHFRNTIKSFEELLRGTDIDYFLGQSFREQLAQGNQLAGRLARKLSSSLGGHPGKTSAQPSHPALSSTSPAAPAESLQRNFALPPSQDALMTVNQASREPCCSFMPLGPPPPPPPPSPPPAPAPAPLLGCCRTPVFSLAEAQQELQMLQKQLGESADLLEEHLSEIRMLRQRLEESICTNDHLREQLEARLASVVKTNELERLQAALLASHSKVYDGKAALEQQRIDQQRLQEEIRGKQQDFMQLQKEFLASQMNNSRLQDRVTMLQQQCEENRLLFQALQAELHLLLPELDLQSDALLSEPHGQEDLVLTDGMNKQGSHVIGHLKDYCTLQKQILEGKNLIHRMASLLQPALEPRNSKDQSMKNEIQLLRTKLAEQESHLQSNRDVKESMENFLLTHLTRTYDVLRKARTNLEVRSTAHVPLMMQVSQCALTGECLQYPDPASDENLQLLIPDLDIEEDLGILSIQPTSTLQSE</sequence>
<dbReference type="InterPro" id="IPR056273">
    <property type="entry name" value="CDK5RAP2_MYOME_CC"/>
</dbReference>
<evidence type="ECO:0000256" key="5">
    <source>
        <dbReference type="ARBA" id="ARBA00023034"/>
    </source>
</evidence>
<feature type="coiled-coil region" evidence="7">
    <location>
        <begin position="389"/>
        <end position="602"/>
    </location>
</feature>
<evidence type="ECO:0008006" key="13">
    <source>
        <dbReference type="Google" id="ProtNLM"/>
    </source>
</evidence>
<dbReference type="PANTHER" id="PTHR46501:SF2">
    <property type="entry name" value="MYOMEGALIN"/>
    <property type="match status" value="1"/>
</dbReference>
<feature type="domain" description="Centrosomin N-terminal motif 1" evidence="9">
    <location>
        <begin position="69"/>
        <end position="135"/>
    </location>
</feature>
<feature type="domain" description="CDK5 regulatory subunit-associated protein 2/Myomegalin coiled coil" evidence="10">
    <location>
        <begin position="822"/>
        <end position="941"/>
    </location>
</feature>
<feature type="region of interest" description="Disordered" evidence="8">
    <location>
        <begin position="1194"/>
        <end position="1218"/>
    </location>
</feature>
<keyword evidence="4" id="KW-0597">Phosphoprotein</keyword>
<dbReference type="EMBL" id="JAIPUX010005289">
    <property type="protein sequence ID" value="KAH0618189.1"/>
    <property type="molecule type" value="Genomic_DNA"/>
</dbReference>
<name>A0ABQ7SLJ9_PHRPL</name>
<evidence type="ECO:0000259" key="10">
    <source>
        <dbReference type="Pfam" id="PF23246"/>
    </source>
</evidence>
<evidence type="ECO:0000256" key="6">
    <source>
        <dbReference type="ARBA" id="ARBA00023212"/>
    </source>
</evidence>
<reference evidence="11 12" key="1">
    <citation type="journal article" date="2022" name="Gigascience">
        <title>A chromosome-level genome assembly and annotation of the desert horned lizard, Phrynosoma platyrhinos, provides insight into chromosomal rearrangements among reptiles.</title>
        <authorList>
            <person name="Koochekian N."/>
            <person name="Ascanio A."/>
            <person name="Farleigh K."/>
            <person name="Card D.C."/>
            <person name="Schield D.R."/>
            <person name="Castoe T.A."/>
            <person name="Jezkova T."/>
        </authorList>
    </citation>
    <scope>NUCLEOTIDE SEQUENCE [LARGE SCALE GENOMIC DNA]</scope>
    <source>
        <strain evidence="11">NK-2021</strain>
    </source>
</reference>
<evidence type="ECO:0000256" key="8">
    <source>
        <dbReference type="SAM" id="MobiDB-lite"/>
    </source>
</evidence>
<feature type="region of interest" description="Disordered" evidence="8">
    <location>
        <begin position="729"/>
        <end position="749"/>
    </location>
</feature>
<feature type="compositionally biased region" description="Basic and acidic residues" evidence="8">
    <location>
        <begin position="739"/>
        <end position="749"/>
    </location>
</feature>
<dbReference type="Pfam" id="PF07989">
    <property type="entry name" value="Cnn_1N"/>
    <property type="match status" value="1"/>
</dbReference>
<organism evidence="11 12">
    <name type="scientific">Phrynosoma platyrhinos</name>
    <name type="common">Desert horned lizard</name>
    <dbReference type="NCBI Taxonomy" id="52577"/>
    <lineage>
        <taxon>Eukaryota</taxon>
        <taxon>Metazoa</taxon>
        <taxon>Chordata</taxon>
        <taxon>Craniata</taxon>
        <taxon>Vertebrata</taxon>
        <taxon>Euteleostomi</taxon>
        <taxon>Lepidosauria</taxon>
        <taxon>Squamata</taxon>
        <taxon>Bifurcata</taxon>
        <taxon>Unidentata</taxon>
        <taxon>Episquamata</taxon>
        <taxon>Toxicofera</taxon>
        <taxon>Iguania</taxon>
        <taxon>Phrynosomatidae</taxon>
        <taxon>Phrynosomatinae</taxon>
        <taxon>Phrynosoma</taxon>
    </lineage>
</organism>
<keyword evidence="6" id="KW-0206">Cytoskeleton</keyword>
<feature type="coiled-coil region" evidence="7">
    <location>
        <begin position="756"/>
        <end position="939"/>
    </location>
</feature>
<feature type="region of interest" description="Disordered" evidence="8">
    <location>
        <begin position="197"/>
        <end position="226"/>
    </location>
</feature>
<evidence type="ECO:0000256" key="7">
    <source>
        <dbReference type="SAM" id="Coils"/>
    </source>
</evidence>
<keyword evidence="5" id="KW-0333">Golgi apparatus</keyword>
<evidence type="ECO:0000259" key="9">
    <source>
        <dbReference type="Pfam" id="PF07989"/>
    </source>
</evidence>
<dbReference type="Pfam" id="PF23246">
    <property type="entry name" value="CC_CDK5RAP2"/>
    <property type="match status" value="1"/>
</dbReference>
<feature type="region of interest" description="Disordered" evidence="8">
    <location>
        <begin position="1602"/>
        <end position="1626"/>
    </location>
</feature>
<comment type="caution">
    <text evidence="11">The sequence shown here is derived from an EMBL/GenBank/DDBJ whole genome shotgun (WGS) entry which is preliminary data.</text>
</comment>